<feature type="transmembrane region" description="Helical" evidence="1">
    <location>
        <begin position="83"/>
        <end position="105"/>
    </location>
</feature>
<keyword evidence="3" id="KW-1185">Reference proteome</keyword>
<reference evidence="3" key="1">
    <citation type="submission" date="2016-06" db="EMBL/GenBank/DDBJ databases">
        <authorList>
            <person name="Varghese N."/>
            <person name="Submissions Spin"/>
        </authorList>
    </citation>
    <scope>NUCLEOTIDE SEQUENCE [LARGE SCALE GENOMIC DNA]</scope>
    <source>
        <strain evidence="3">DSM 44815</strain>
    </source>
</reference>
<feature type="transmembrane region" description="Helical" evidence="1">
    <location>
        <begin position="111"/>
        <end position="132"/>
    </location>
</feature>
<dbReference type="AlphaFoldDB" id="A0A1A8ZE14"/>
<feature type="transmembrane region" description="Helical" evidence="1">
    <location>
        <begin position="21"/>
        <end position="44"/>
    </location>
</feature>
<evidence type="ECO:0000313" key="2">
    <source>
        <dbReference type="EMBL" id="SBT42068.1"/>
    </source>
</evidence>
<keyword evidence="1" id="KW-0472">Membrane</keyword>
<protein>
    <submittedName>
        <fullName evidence="2">Uncharacterized protein</fullName>
    </submittedName>
</protein>
<evidence type="ECO:0000313" key="3">
    <source>
        <dbReference type="Proteomes" id="UP000199385"/>
    </source>
</evidence>
<sequence>MDVATDPAEGGNETDGWFDSWFGTLFLAGLNLVAAAACHAVGWWDAARTAYTAVPTILLLRLAVLVGRSVQRRRRLQRAGSRRVFVGWLVAALLAFAAMFPALAYTGDDGWGVLAVLALFLLFLGCLVPMVFEARRITRDRSAAG</sequence>
<gene>
    <name evidence="2" type="ORF">GA0070611_1848</name>
</gene>
<dbReference type="RefSeq" id="WP_091660792.1">
    <property type="nucleotide sequence ID" value="NZ_LT594323.1"/>
</dbReference>
<name>A0A1A8ZE14_9ACTN</name>
<accession>A0A1A8ZE14</accession>
<evidence type="ECO:0000256" key="1">
    <source>
        <dbReference type="SAM" id="Phobius"/>
    </source>
</evidence>
<organism evidence="2 3">
    <name type="scientific">Micromonospora auratinigra</name>
    <dbReference type="NCBI Taxonomy" id="261654"/>
    <lineage>
        <taxon>Bacteria</taxon>
        <taxon>Bacillati</taxon>
        <taxon>Actinomycetota</taxon>
        <taxon>Actinomycetes</taxon>
        <taxon>Micromonosporales</taxon>
        <taxon>Micromonosporaceae</taxon>
        <taxon>Micromonospora</taxon>
    </lineage>
</organism>
<proteinExistence type="predicted"/>
<keyword evidence="1" id="KW-1133">Transmembrane helix</keyword>
<keyword evidence="1" id="KW-0812">Transmembrane</keyword>
<dbReference type="PATRIC" id="fig|261654.4.peg.1877"/>
<dbReference type="Proteomes" id="UP000199385">
    <property type="component" value="Chromosome I"/>
</dbReference>
<dbReference type="EMBL" id="LT594323">
    <property type="protein sequence ID" value="SBT42068.1"/>
    <property type="molecule type" value="Genomic_DNA"/>
</dbReference>
<dbReference type="OrthoDB" id="10013998at2"/>
<dbReference type="STRING" id="261654.GA0070611_1848"/>